<sequence length="51" mass="5494">MDASRRDGNKTYGRTARSPITVIGRARITSWPKNAWLCGIASMGGIDGEKA</sequence>
<reference evidence="1" key="1">
    <citation type="submission" date="2020-07" db="EMBL/GenBank/DDBJ databases">
        <authorList>
            <person name="Pothier F. J."/>
        </authorList>
    </citation>
    <scope>NUCLEOTIDE SEQUENCE</scope>
    <source>
        <strain evidence="1">CFBP 2533</strain>
    </source>
</reference>
<proteinExistence type="predicted"/>
<gene>
    <name evidence="1" type="ORF">CFBP2533_44020</name>
</gene>
<dbReference type="AlphaFoldDB" id="A0A6V7F9E6"/>
<organism evidence="1">
    <name type="scientific">Xanthomonas hortorum pv. pelargonii</name>
    <dbReference type="NCBI Taxonomy" id="453602"/>
    <lineage>
        <taxon>Bacteria</taxon>
        <taxon>Pseudomonadati</taxon>
        <taxon>Pseudomonadota</taxon>
        <taxon>Gammaproteobacteria</taxon>
        <taxon>Lysobacterales</taxon>
        <taxon>Lysobacteraceae</taxon>
        <taxon>Xanthomonas</taxon>
    </lineage>
</organism>
<name>A0A6V7F9E6_9XANT</name>
<dbReference type="EMBL" id="LR828261">
    <property type="protein sequence ID" value="CAD0359893.1"/>
    <property type="molecule type" value="Genomic_DNA"/>
</dbReference>
<accession>A0A6V7F9E6</accession>
<dbReference type="EMBL" id="LR828261">
    <property type="protein sequence ID" value="CAD0359887.1"/>
    <property type="molecule type" value="Genomic_DNA"/>
</dbReference>
<evidence type="ECO:0000313" key="1">
    <source>
        <dbReference type="EMBL" id="CAD0359887.1"/>
    </source>
</evidence>
<protein>
    <submittedName>
        <fullName evidence="1">Uncharacterized protein</fullName>
    </submittedName>
</protein>